<feature type="domain" description="Zn(2)-C6 fungal-type" evidence="4">
    <location>
        <begin position="61"/>
        <end position="91"/>
    </location>
</feature>
<dbReference type="SUPFAM" id="SSF57701">
    <property type="entry name" value="Zn2/Cys6 DNA-binding domain"/>
    <property type="match status" value="1"/>
</dbReference>
<evidence type="ECO:0000259" key="4">
    <source>
        <dbReference type="PROSITE" id="PS50048"/>
    </source>
</evidence>
<evidence type="ECO:0000256" key="1">
    <source>
        <dbReference type="ARBA" id="ARBA00004123"/>
    </source>
</evidence>
<dbReference type="Gene3D" id="4.10.240.10">
    <property type="entry name" value="Zn(2)-C6 fungal-type DNA-binding domain"/>
    <property type="match status" value="1"/>
</dbReference>
<dbReference type="PANTHER" id="PTHR37534">
    <property type="entry name" value="TRANSCRIPTIONAL ACTIVATOR PROTEIN UGA3"/>
    <property type="match status" value="1"/>
</dbReference>
<proteinExistence type="predicted"/>
<keyword evidence="6" id="KW-1185">Reference proteome</keyword>
<evidence type="ECO:0000313" key="5">
    <source>
        <dbReference type="EMBL" id="CAK3843147.1"/>
    </source>
</evidence>
<protein>
    <submittedName>
        <fullName evidence="5">Proteasome component ECM29</fullName>
    </submittedName>
</protein>
<dbReference type="PANTHER" id="PTHR37534:SF49">
    <property type="entry name" value="LYSINE BIOSYNTHESIS REGULATORY PROTEIN LYS14"/>
    <property type="match status" value="1"/>
</dbReference>
<dbReference type="InterPro" id="IPR021858">
    <property type="entry name" value="Fun_TF"/>
</dbReference>
<comment type="caution">
    <text evidence="5">The sequence shown here is derived from an EMBL/GenBank/DDBJ whole genome shotgun (WGS) entry which is preliminary data.</text>
</comment>
<dbReference type="PROSITE" id="PS50048">
    <property type="entry name" value="ZN2_CY6_FUNGAL_2"/>
    <property type="match status" value="1"/>
</dbReference>
<dbReference type="EMBL" id="CAVMBE010000006">
    <property type="protein sequence ID" value="CAK3843147.1"/>
    <property type="molecule type" value="Genomic_DNA"/>
</dbReference>
<dbReference type="GO" id="GO:0000502">
    <property type="term" value="C:proteasome complex"/>
    <property type="evidence" value="ECO:0007669"/>
    <property type="project" value="UniProtKB-KW"/>
</dbReference>
<keyword evidence="5" id="KW-0647">Proteasome</keyword>
<dbReference type="Proteomes" id="UP001296104">
    <property type="component" value="Unassembled WGS sequence"/>
</dbReference>
<comment type="subcellular location">
    <subcellularLocation>
        <location evidence="1">Nucleus</location>
    </subcellularLocation>
</comment>
<reference evidence="5" key="1">
    <citation type="submission" date="2023-11" db="EMBL/GenBank/DDBJ databases">
        <authorList>
            <person name="Alioto T."/>
            <person name="Alioto T."/>
            <person name="Gomez Garrido J."/>
        </authorList>
    </citation>
    <scope>NUCLEOTIDE SEQUENCE</scope>
</reference>
<dbReference type="SMART" id="SM00066">
    <property type="entry name" value="GAL4"/>
    <property type="match status" value="1"/>
</dbReference>
<feature type="compositionally biased region" description="Low complexity" evidence="3">
    <location>
        <begin position="29"/>
        <end position="49"/>
    </location>
</feature>
<feature type="region of interest" description="Disordered" evidence="3">
    <location>
        <begin position="184"/>
        <end position="220"/>
    </location>
</feature>
<dbReference type="PROSITE" id="PS00463">
    <property type="entry name" value="ZN2_CY6_FUNGAL_1"/>
    <property type="match status" value="1"/>
</dbReference>
<sequence>MQDRCGESSSSSGKRRGHLPPLAPRDSRPTTTGRDSSRTSVSSPSATKSRPPRLSHRSRAGCWTCRGRKVKCDETHPRCGPCTRLNRECDWDHRWNFNDATTSTKGKYSNVNTSGNAVWDPNARGSLSLSITNWTHDDLPDFAALTSDEDRERKAGTRRPGTFAVVVTPESFHDLPEYVAQQRQCGNRRTSGGSASSASPRRGGHRSSMRPLLTPARTNPDPNIVVLERFEDVSPTSAGPFSACPFSATSSDLHSRRESLPETLRKLSITPPPYQSSVGTAPHTPVFHQQQRNEDHLVKHFRQYIIPRLVQPQQDSLPGVISQGSMRGVLEVEATRFPPLHHSICAISALNLAYTGRSSLEEAMQHYHQALAASSTASTPSDLLSDGVFFRHFLLFIYDICIPMHSDSDDGTDMWAEHLNHLRRIAMQRHTSGARIPYAFPIWSICELDMYACLMGSGNCEFLRTILSNNMLPPLEHQIPPLANSAPGTFLPEESPMMMSILYLNQGIILRTAKLAQTAQTFRTPGQTASPGARARWQATATQLQTDLNTFWSQNCPEFLLNHPATTSPLLPERIRYIFISATLLFHASMLYARTSLFPSQSLIPSYHAAQDTPSRIASILSLTSPPVNNNNTTTTLPRNTSTFALFIAGIAAPDAATKRLCIDGITAFEGRGIGQNTYRTRRLLSAVVEERREGEWVGFSRERGLGVLSCGL</sequence>
<organism evidence="5 6">
    <name type="scientific">Lecanosticta acicola</name>
    <dbReference type="NCBI Taxonomy" id="111012"/>
    <lineage>
        <taxon>Eukaryota</taxon>
        <taxon>Fungi</taxon>
        <taxon>Dikarya</taxon>
        <taxon>Ascomycota</taxon>
        <taxon>Pezizomycotina</taxon>
        <taxon>Dothideomycetes</taxon>
        <taxon>Dothideomycetidae</taxon>
        <taxon>Mycosphaerellales</taxon>
        <taxon>Mycosphaerellaceae</taxon>
        <taxon>Lecanosticta</taxon>
    </lineage>
</organism>
<dbReference type="GO" id="GO:0000981">
    <property type="term" value="F:DNA-binding transcription factor activity, RNA polymerase II-specific"/>
    <property type="evidence" value="ECO:0007669"/>
    <property type="project" value="InterPro"/>
</dbReference>
<dbReference type="CDD" id="cd00067">
    <property type="entry name" value="GAL4"/>
    <property type="match status" value="1"/>
</dbReference>
<dbReference type="Pfam" id="PF11951">
    <property type="entry name" value="Fungal_trans_2"/>
    <property type="match status" value="1"/>
</dbReference>
<dbReference type="GO" id="GO:0045944">
    <property type="term" value="P:positive regulation of transcription by RNA polymerase II"/>
    <property type="evidence" value="ECO:0007669"/>
    <property type="project" value="TreeGrafter"/>
</dbReference>
<gene>
    <name evidence="5" type="ORF">LECACI_7A001532</name>
</gene>
<evidence type="ECO:0000256" key="3">
    <source>
        <dbReference type="SAM" id="MobiDB-lite"/>
    </source>
</evidence>
<dbReference type="GO" id="GO:0000976">
    <property type="term" value="F:transcription cis-regulatory region binding"/>
    <property type="evidence" value="ECO:0007669"/>
    <property type="project" value="TreeGrafter"/>
</dbReference>
<feature type="compositionally biased region" description="Low complexity" evidence="3">
    <location>
        <begin position="187"/>
        <end position="201"/>
    </location>
</feature>
<name>A0AAI8YT65_9PEZI</name>
<evidence type="ECO:0000313" key="6">
    <source>
        <dbReference type="Proteomes" id="UP001296104"/>
    </source>
</evidence>
<keyword evidence="2" id="KW-0539">Nucleus</keyword>
<accession>A0AAI8YT65</accession>
<feature type="region of interest" description="Disordered" evidence="3">
    <location>
        <begin position="1"/>
        <end position="58"/>
    </location>
</feature>
<evidence type="ECO:0000256" key="2">
    <source>
        <dbReference type="ARBA" id="ARBA00023242"/>
    </source>
</evidence>
<dbReference type="GO" id="GO:0005634">
    <property type="term" value="C:nucleus"/>
    <property type="evidence" value="ECO:0007669"/>
    <property type="project" value="UniProtKB-SubCell"/>
</dbReference>
<dbReference type="AlphaFoldDB" id="A0AAI8YT65"/>
<dbReference type="GO" id="GO:0008270">
    <property type="term" value="F:zinc ion binding"/>
    <property type="evidence" value="ECO:0007669"/>
    <property type="project" value="InterPro"/>
</dbReference>
<dbReference type="Pfam" id="PF00172">
    <property type="entry name" value="Zn_clus"/>
    <property type="match status" value="1"/>
</dbReference>
<dbReference type="InterPro" id="IPR001138">
    <property type="entry name" value="Zn2Cys6_DnaBD"/>
</dbReference>
<dbReference type="InterPro" id="IPR036864">
    <property type="entry name" value="Zn2-C6_fun-type_DNA-bd_sf"/>
</dbReference>